<name>A0A8S1IW01_9CHLO</name>
<evidence type="ECO:0000313" key="1">
    <source>
        <dbReference type="EMBL" id="CAD7695517.1"/>
    </source>
</evidence>
<comment type="caution">
    <text evidence="1">The sequence shown here is derived from an EMBL/GenBank/DDBJ whole genome shotgun (WGS) entry which is preliminary data.</text>
</comment>
<dbReference type="Proteomes" id="UP000708148">
    <property type="component" value="Unassembled WGS sequence"/>
</dbReference>
<organism evidence="1 2">
    <name type="scientific">Ostreobium quekettii</name>
    <dbReference type="NCBI Taxonomy" id="121088"/>
    <lineage>
        <taxon>Eukaryota</taxon>
        <taxon>Viridiplantae</taxon>
        <taxon>Chlorophyta</taxon>
        <taxon>core chlorophytes</taxon>
        <taxon>Ulvophyceae</taxon>
        <taxon>TCBD clade</taxon>
        <taxon>Bryopsidales</taxon>
        <taxon>Ostreobineae</taxon>
        <taxon>Ostreobiaceae</taxon>
        <taxon>Ostreobium</taxon>
    </lineage>
</organism>
<dbReference type="OrthoDB" id="4115at2759"/>
<dbReference type="PANTHER" id="PTHR33598">
    <property type="entry name" value="OS02G0833400 PROTEIN"/>
    <property type="match status" value="1"/>
</dbReference>
<reference evidence="1" key="1">
    <citation type="submission" date="2020-12" db="EMBL/GenBank/DDBJ databases">
        <authorList>
            <person name="Iha C."/>
        </authorList>
    </citation>
    <scope>NUCLEOTIDE SEQUENCE</scope>
</reference>
<protein>
    <submittedName>
        <fullName evidence="1">Uncharacterized protein</fullName>
    </submittedName>
</protein>
<keyword evidence="2" id="KW-1185">Reference proteome</keyword>
<proteinExistence type="predicted"/>
<dbReference type="Pfam" id="PF05542">
    <property type="entry name" value="DUF760"/>
    <property type="match status" value="2"/>
</dbReference>
<dbReference type="PANTHER" id="PTHR33598:SF2">
    <property type="entry name" value="MAR-BINDING FILAMENT-LIKE PROTEIN"/>
    <property type="match status" value="1"/>
</dbReference>
<dbReference type="EMBL" id="CAJHUC010000358">
    <property type="protein sequence ID" value="CAD7695517.1"/>
    <property type="molecule type" value="Genomic_DNA"/>
</dbReference>
<dbReference type="InterPro" id="IPR008479">
    <property type="entry name" value="DUF760"/>
</dbReference>
<dbReference type="AlphaFoldDB" id="A0A8S1IW01"/>
<evidence type="ECO:0000313" key="2">
    <source>
        <dbReference type="Proteomes" id="UP000708148"/>
    </source>
</evidence>
<gene>
    <name evidence="1" type="ORF">OSTQU699_LOCUS878</name>
</gene>
<sequence length="246" mass="27355">MRAAVTGLLGALPSPQFQVTLRAPHDQLESLLLSMMCTGYCLRNAEFEAELEKKWEAASASQAPRLAEEERAALSPETAAYIKFLEARPQSIETSTRGASQLLLAVSREPCIKDVAQLTKVAGDCIPEAFHAVANKIIVRLKVSQAGSPRMTFMDHVMTGCCQFTSDHGLPQLDIGTSICFGRERMMEVLMWCLLVGYYAKDVEYRTTLERCMFRGKEVPKVVEQEKLPSGRAWLDRLSGFFTQGL</sequence>
<accession>A0A8S1IW01</accession>